<feature type="region of interest" description="Disordered" evidence="3">
    <location>
        <begin position="1"/>
        <end position="42"/>
    </location>
</feature>
<evidence type="ECO:0000313" key="5">
    <source>
        <dbReference type="Proteomes" id="UP000318834"/>
    </source>
</evidence>
<keyword evidence="1 4" id="KW-0489">Methyltransferase</keyword>
<organism evidence="4 5">
    <name type="scientific">Candidatus Segetimicrobium genomatis</name>
    <dbReference type="NCBI Taxonomy" id="2569760"/>
    <lineage>
        <taxon>Bacteria</taxon>
        <taxon>Bacillati</taxon>
        <taxon>Candidatus Sysuimicrobiota</taxon>
        <taxon>Candidatus Sysuimicrobiia</taxon>
        <taxon>Candidatus Sysuimicrobiales</taxon>
        <taxon>Candidatus Segetimicrobiaceae</taxon>
        <taxon>Candidatus Segetimicrobium</taxon>
    </lineage>
</organism>
<dbReference type="CDD" id="cd02440">
    <property type="entry name" value="AdoMet_MTases"/>
    <property type="match status" value="1"/>
</dbReference>
<dbReference type="PANTHER" id="PTHR43542">
    <property type="entry name" value="METHYLTRANSFERASE"/>
    <property type="match status" value="1"/>
</dbReference>
<evidence type="ECO:0000256" key="3">
    <source>
        <dbReference type="SAM" id="MobiDB-lite"/>
    </source>
</evidence>
<dbReference type="SUPFAM" id="SSF53335">
    <property type="entry name" value="S-adenosyl-L-methionine-dependent methyltransferases"/>
    <property type="match status" value="1"/>
</dbReference>
<dbReference type="InterPro" id="IPR004398">
    <property type="entry name" value="RNA_MeTrfase_RsmD"/>
</dbReference>
<accession>A0A537IQJ1</accession>
<dbReference type="PROSITE" id="PS00092">
    <property type="entry name" value="N6_MTASE"/>
    <property type="match status" value="1"/>
</dbReference>
<dbReference type="PANTHER" id="PTHR43542:SF1">
    <property type="entry name" value="METHYLTRANSFERASE"/>
    <property type="match status" value="1"/>
</dbReference>
<evidence type="ECO:0000256" key="2">
    <source>
        <dbReference type="ARBA" id="ARBA00022679"/>
    </source>
</evidence>
<evidence type="ECO:0000313" key="4">
    <source>
        <dbReference type="EMBL" id="TMI73608.1"/>
    </source>
</evidence>
<reference evidence="4 5" key="1">
    <citation type="journal article" date="2019" name="Nat. Microbiol.">
        <title>Mediterranean grassland soil C-N compound turnover is dependent on rainfall and depth, and is mediated by genomically divergent microorganisms.</title>
        <authorList>
            <person name="Diamond S."/>
            <person name="Andeer P.F."/>
            <person name="Li Z."/>
            <person name="Crits-Christoph A."/>
            <person name="Burstein D."/>
            <person name="Anantharaman K."/>
            <person name="Lane K.R."/>
            <person name="Thomas B.C."/>
            <person name="Pan C."/>
            <person name="Northen T.R."/>
            <person name="Banfield J.F."/>
        </authorList>
    </citation>
    <scope>NUCLEOTIDE SEQUENCE [LARGE SCALE GENOMIC DNA]</scope>
    <source>
        <strain evidence="4">NP_8</strain>
    </source>
</reference>
<dbReference type="EC" id="2.1.1.171" evidence="4"/>
<feature type="compositionally biased region" description="Low complexity" evidence="3">
    <location>
        <begin position="19"/>
        <end position="33"/>
    </location>
</feature>
<dbReference type="GO" id="GO:0003676">
    <property type="term" value="F:nucleic acid binding"/>
    <property type="evidence" value="ECO:0007669"/>
    <property type="project" value="InterPro"/>
</dbReference>
<dbReference type="InterPro" id="IPR029063">
    <property type="entry name" value="SAM-dependent_MTases_sf"/>
</dbReference>
<gene>
    <name evidence="4" type="primary">rsmD</name>
    <name evidence="4" type="ORF">E6H05_09315</name>
</gene>
<dbReference type="Pfam" id="PF03602">
    <property type="entry name" value="Cons_hypoth95"/>
    <property type="match status" value="1"/>
</dbReference>
<dbReference type="PIRSF" id="PIRSF004553">
    <property type="entry name" value="CHP00095"/>
    <property type="match status" value="1"/>
</dbReference>
<evidence type="ECO:0000256" key="1">
    <source>
        <dbReference type="ARBA" id="ARBA00022603"/>
    </source>
</evidence>
<keyword evidence="2 4" id="KW-0808">Transferase</keyword>
<proteinExistence type="predicted"/>
<comment type="caution">
    <text evidence="4">The sequence shown here is derived from an EMBL/GenBank/DDBJ whole genome shotgun (WGS) entry which is preliminary data.</text>
</comment>
<dbReference type="InterPro" id="IPR002052">
    <property type="entry name" value="DNA_methylase_N6_adenine_CS"/>
</dbReference>
<dbReference type="GO" id="GO:0052913">
    <property type="term" value="F:16S rRNA (guanine(966)-N(2))-methyltransferase activity"/>
    <property type="evidence" value="ECO:0007669"/>
    <property type="project" value="UniProtKB-EC"/>
</dbReference>
<sequence length="215" mass="23471">MIQACPAARTGRWGGRCAGGSSSRPRWPSARPAMDAKGKAVRGRRREEFRPTLARVRDAVFNSLRGRVGGARVLDLYAGSGALGIEALRQGAERAVFVEHNAKLVMEIRRRLIGEELAGRAEVWRRDALAAVRDLGLAGRVFEIIFLDPPYGRRLIAATLRVIGTAGILAPGGVVAAEGHWRDRPSDTGGFVCRREARYGETMVWYFERAGGDTS</sequence>
<dbReference type="NCBIfam" id="TIGR00095">
    <property type="entry name" value="16S rRNA (guanine(966)-N(2))-methyltransferase RsmD"/>
    <property type="match status" value="1"/>
</dbReference>
<dbReference type="AlphaFoldDB" id="A0A537IQJ1"/>
<dbReference type="Proteomes" id="UP000318834">
    <property type="component" value="Unassembled WGS sequence"/>
</dbReference>
<name>A0A537IQJ1_9BACT</name>
<dbReference type="Gene3D" id="3.40.50.150">
    <property type="entry name" value="Vaccinia Virus protein VP39"/>
    <property type="match status" value="1"/>
</dbReference>
<protein>
    <submittedName>
        <fullName evidence="4">16S rRNA (Guanine(966)-N(2))-methyltransferase RsmD</fullName>
        <ecNumber evidence="4">2.1.1.171</ecNumber>
    </submittedName>
</protein>
<dbReference type="EMBL" id="VBAP01000068">
    <property type="protein sequence ID" value="TMI73608.1"/>
    <property type="molecule type" value="Genomic_DNA"/>
</dbReference>